<dbReference type="GO" id="GO:0140662">
    <property type="term" value="F:ATP-dependent protein folding chaperone"/>
    <property type="evidence" value="ECO:0007669"/>
    <property type="project" value="InterPro"/>
</dbReference>
<protein>
    <recommendedName>
        <fullName evidence="6">Chaperonin GroEL</fullName>
        <ecNumber evidence="6">5.6.1.7</ecNumber>
    </recommendedName>
    <alternativeName>
        <fullName evidence="6">60 kDa chaperonin</fullName>
    </alternativeName>
    <alternativeName>
        <fullName evidence="6">Chaperonin-60</fullName>
        <shortName evidence="6">Cpn60</shortName>
    </alternativeName>
</protein>
<dbReference type="Gene3D" id="3.30.260.10">
    <property type="entry name" value="TCP-1-like chaperonin intermediate domain"/>
    <property type="match status" value="1"/>
</dbReference>
<feature type="binding site" evidence="6">
    <location>
        <begin position="29"/>
        <end position="32"/>
    </location>
    <ligand>
        <name>ATP</name>
        <dbReference type="ChEBI" id="CHEBI:30616"/>
    </ligand>
</feature>
<dbReference type="Pfam" id="PF00118">
    <property type="entry name" value="Cpn60_TCP1"/>
    <property type="match status" value="1"/>
</dbReference>
<dbReference type="GO" id="GO:0005524">
    <property type="term" value="F:ATP binding"/>
    <property type="evidence" value="ECO:0007669"/>
    <property type="project" value="UniProtKB-UniRule"/>
</dbReference>
<dbReference type="NCBIfam" id="TIGR02348">
    <property type="entry name" value="GroEL"/>
    <property type="match status" value="1"/>
</dbReference>
<feature type="binding site" evidence="6">
    <location>
        <begin position="86"/>
        <end position="90"/>
    </location>
    <ligand>
        <name>ATP</name>
        <dbReference type="ChEBI" id="CHEBI:30616"/>
    </ligand>
</feature>
<dbReference type="SUPFAM" id="SSF52029">
    <property type="entry name" value="GroEL apical domain-like"/>
    <property type="match status" value="1"/>
</dbReference>
<evidence type="ECO:0000256" key="8">
    <source>
        <dbReference type="RuleBase" id="RU000419"/>
    </source>
</evidence>
<comment type="caution">
    <text evidence="6">Lacks conserved residue(s) required for the propagation of feature annotation.</text>
</comment>
<keyword evidence="6" id="KW-0963">Cytoplasm</keyword>
<feature type="binding site" evidence="6">
    <location>
        <position position="492"/>
    </location>
    <ligand>
        <name>ATP</name>
        <dbReference type="ChEBI" id="CHEBI:30616"/>
    </ligand>
</feature>
<evidence type="ECO:0000256" key="2">
    <source>
        <dbReference type="ARBA" id="ARBA00022741"/>
    </source>
</evidence>
<dbReference type="GO" id="GO:0005737">
    <property type="term" value="C:cytoplasm"/>
    <property type="evidence" value="ECO:0007669"/>
    <property type="project" value="UniProtKB-SubCell"/>
</dbReference>
<dbReference type="GO" id="GO:0051082">
    <property type="term" value="F:unfolded protein binding"/>
    <property type="evidence" value="ECO:0007669"/>
    <property type="project" value="UniProtKB-UniRule"/>
</dbReference>
<dbReference type="InterPro" id="IPR027409">
    <property type="entry name" value="GroEL-like_apical_dom_sf"/>
</dbReference>
<dbReference type="Gene3D" id="3.50.7.10">
    <property type="entry name" value="GroEL"/>
    <property type="match status" value="1"/>
</dbReference>
<comment type="subunit">
    <text evidence="6 8">Forms a cylinder of 14 subunits composed of two heptameric rings stacked back-to-back. Interacts with the co-chaperonin GroES.</text>
</comment>
<dbReference type="GO" id="GO:0042026">
    <property type="term" value="P:protein refolding"/>
    <property type="evidence" value="ECO:0007669"/>
    <property type="project" value="UniProtKB-UniRule"/>
</dbReference>
<gene>
    <name evidence="6 9" type="primary">groEL</name>
    <name evidence="6" type="synonym">groL</name>
</gene>
<dbReference type="NCBIfam" id="NF000592">
    <property type="entry name" value="PRK00013.1"/>
    <property type="match status" value="1"/>
</dbReference>
<evidence type="ECO:0000313" key="9">
    <source>
        <dbReference type="EMBL" id="AJF38915.1"/>
    </source>
</evidence>
<evidence type="ECO:0000256" key="6">
    <source>
        <dbReference type="HAMAP-Rule" id="MF_00600"/>
    </source>
</evidence>
<sequence>MSKIIKFNEEARLALQKGVDVLADAVKITLGPRGRNVVLDRGYGAPLITNDGVTIAKEIELEDYTENLGAQLMKEVAIKANDVAGDGTTTATVLAQSLIKEGSKMIQAGANPVFIRRGIEKATKLAIEKLRERSVSIKNNSEIEQVASISAADETVGKLIADAMKIVGDNGVITVEEARSLDTTMEVVEGMQFDNGYLSPYMVTDTERMTVELENPYILLTSRKINSMKEILGLLEKVVESSRPLLIIADDIEGEALSTLVLNKIRGALNVVVVKAPAFGDRRLAMLEDIAILTGAIVISEEKAMKLEEADIDDLGSSRKIKVTKDKTIIVDGLGNTLEREERITQIKGQILETKSDYDREKLQERLAKLSGGVAVIRVGAATETEMKEKKMRIEDALNATRAAVEEGVVAGGGTALIQIYKDIKKFNIEGEEGIGVEIFKKALFSPLKQIAINSGVDAGVVLEKVLNSDVNFGYDALKGEYVNMFERGIIDPTKVTRSAIQNSSSIASLLLTTEVSVVTKEDKNNQQMPGMY</sequence>
<keyword evidence="5 6" id="KW-0413">Isomerase</keyword>
<dbReference type="FunFam" id="3.50.7.10:FF:000001">
    <property type="entry name" value="60 kDa chaperonin"/>
    <property type="match status" value="1"/>
</dbReference>
<evidence type="ECO:0000256" key="7">
    <source>
        <dbReference type="RuleBase" id="RU000418"/>
    </source>
</evidence>
<organism evidence="9">
    <name type="scientific">Streptobacillus felis</name>
    <dbReference type="NCBI Taxonomy" id="1384509"/>
    <lineage>
        <taxon>Bacteria</taxon>
        <taxon>Fusobacteriati</taxon>
        <taxon>Fusobacteriota</taxon>
        <taxon>Fusobacteriia</taxon>
        <taxon>Fusobacteriales</taxon>
        <taxon>Leptotrichiaceae</taxon>
        <taxon>Streptobacillus</taxon>
    </lineage>
</organism>
<dbReference type="Gene3D" id="1.10.560.10">
    <property type="entry name" value="GroEL-like equatorial domain"/>
    <property type="match status" value="1"/>
</dbReference>
<dbReference type="NCBIfam" id="NF009489">
    <property type="entry name" value="PRK12851.1"/>
    <property type="match status" value="1"/>
</dbReference>
<reference evidence="9" key="1">
    <citation type="journal article" date="2015" name="Int. J. Syst. Evol. Microbiol.">
        <title>Streptobacillus felis sp. nov., isolated from a cat with pneumonia, and emended descriptions of the genus Streptobacillus and of Streptobacillus moniliformis.</title>
        <authorList>
            <person name="Eisenberg T."/>
            <person name="Glaeser S.P."/>
            <person name="Nicklas W."/>
            <person name="Mauder N."/>
            <person name="Contzen M."/>
            <person name="Aledelbi K."/>
            <person name="Kampfer P."/>
        </authorList>
    </citation>
    <scope>NUCLEOTIDE SEQUENCE</scope>
    <source>
        <strain evidence="9">131000547</strain>
    </source>
</reference>
<evidence type="ECO:0000256" key="5">
    <source>
        <dbReference type="ARBA" id="ARBA00023235"/>
    </source>
</evidence>
<evidence type="ECO:0000256" key="1">
    <source>
        <dbReference type="ARBA" id="ARBA00006607"/>
    </source>
</evidence>
<keyword evidence="3 6" id="KW-0067">ATP-binding</keyword>
<comment type="similarity">
    <text evidence="1 6 7">Belongs to the chaperonin (HSP60) family.</text>
</comment>
<feature type="binding site" evidence="6">
    <location>
        <position position="413"/>
    </location>
    <ligand>
        <name>ATP</name>
        <dbReference type="ChEBI" id="CHEBI:30616"/>
    </ligand>
</feature>
<keyword evidence="2 6" id="KW-0547">Nucleotide-binding</keyword>
<dbReference type="EMBL" id="KP657496">
    <property type="protein sequence ID" value="AJF38915.1"/>
    <property type="molecule type" value="Genomic_DNA"/>
</dbReference>
<dbReference type="InterPro" id="IPR002423">
    <property type="entry name" value="Cpn60/GroEL/TCP-1"/>
</dbReference>
<proteinExistence type="inferred from homology"/>
<dbReference type="AlphaFoldDB" id="A0A0B5GVW2"/>
<dbReference type="GO" id="GO:0016853">
    <property type="term" value="F:isomerase activity"/>
    <property type="evidence" value="ECO:0007669"/>
    <property type="project" value="UniProtKB-KW"/>
</dbReference>
<comment type="subcellular location">
    <subcellularLocation>
        <location evidence="6">Cytoplasm</location>
    </subcellularLocation>
</comment>
<accession>A0A0B5GVW2</accession>
<dbReference type="SUPFAM" id="SSF54849">
    <property type="entry name" value="GroEL-intermediate domain like"/>
    <property type="match status" value="1"/>
</dbReference>
<name>A0A0B5GVW2_9FUSO</name>
<dbReference type="PROSITE" id="PS00296">
    <property type="entry name" value="CHAPERONINS_CPN60"/>
    <property type="match status" value="1"/>
</dbReference>
<comment type="function">
    <text evidence="6 8">Together with its co-chaperonin GroES, plays an essential role in assisting protein folding. The GroEL-GroES system forms a nano-cage that allows encapsulation of the non-native substrate proteins and provides a physical environment optimized to promote and accelerate protein folding.</text>
</comment>
<dbReference type="SUPFAM" id="SSF48592">
    <property type="entry name" value="GroEL equatorial domain-like"/>
    <property type="match status" value="1"/>
</dbReference>
<dbReference type="InterPro" id="IPR001844">
    <property type="entry name" value="Cpn60/GroEL"/>
</dbReference>
<dbReference type="InterPro" id="IPR018370">
    <property type="entry name" value="Chaperonin_Cpn60_CS"/>
</dbReference>
<dbReference type="PRINTS" id="PR00298">
    <property type="entry name" value="CHAPERONIN60"/>
</dbReference>
<feature type="binding site" evidence="6">
    <location>
        <begin position="476"/>
        <end position="478"/>
    </location>
    <ligand>
        <name>ATP</name>
        <dbReference type="ChEBI" id="CHEBI:30616"/>
    </ligand>
</feature>
<dbReference type="PANTHER" id="PTHR45633">
    <property type="entry name" value="60 KDA HEAT SHOCK PROTEIN, MITOCHONDRIAL"/>
    <property type="match status" value="1"/>
</dbReference>
<dbReference type="HAMAP" id="MF_00600">
    <property type="entry name" value="CH60"/>
    <property type="match status" value="1"/>
</dbReference>
<evidence type="ECO:0000256" key="3">
    <source>
        <dbReference type="ARBA" id="ARBA00022840"/>
    </source>
</evidence>
<dbReference type="NCBIfam" id="NF009488">
    <property type="entry name" value="PRK12850.1"/>
    <property type="match status" value="1"/>
</dbReference>
<dbReference type="InterPro" id="IPR027413">
    <property type="entry name" value="GROEL-like_equatorial_sf"/>
</dbReference>
<dbReference type="CDD" id="cd03344">
    <property type="entry name" value="GroEL"/>
    <property type="match status" value="1"/>
</dbReference>
<keyword evidence="4 6" id="KW-0143">Chaperone</keyword>
<dbReference type="EC" id="5.6.1.7" evidence="6"/>
<dbReference type="NCBIfam" id="NF009487">
    <property type="entry name" value="PRK12849.1"/>
    <property type="match status" value="1"/>
</dbReference>
<dbReference type="InterPro" id="IPR027410">
    <property type="entry name" value="TCP-1-like_intermed_sf"/>
</dbReference>
<dbReference type="OrthoDB" id="9766614at2"/>
<evidence type="ECO:0000256" key="4">
    <source>
        <dbReference type="ARBA" id="ARBA00023186"/>
    </source>
</evidence>
<dbReference type="RefSeq" id="WP_067321297.1">
    <property type="nucleotide sequence ID" value="NZ_CBCRWS010000001.1"/>
</dbReference>